<evidence type="ECO:0000313" key="6">
    <source>
        <dbReference type="EMBL" id="BDD88678.1"/>
    </source>
</evidence>
<keyword evidence="7" id="KW-1185">Reference proteome</keyword>
<feature type="domain" description="Major facilitator superfamily (MFS) profile" evidence="5">
    <location>
        <begin position="1"/>
        <end position="374"/>
    </location>
</feature>
<organism evidence="6 7">
    <name type="scientific">Desulfofustis limnaeus</name>
    <dbReference type="NCBI Taxonomy" id="2740163"/>
    <lineage>
        <taxon>Bacteria</taxon>
        <taxon>Pseudomonadati</taxon>
        <taxon>Thermodesulfobacteriota</taxon>
        <taxon>Desulfobulbia</taxon>
        <taxon>Desulfobulbales</taxon>
        <taxon>Desulfocapsaceae</taxon>
        <taxon>Desulfofustis</taxon>
    </lineage>
</organism>
<dbReference type="InterPro" id="IPR036259">
    <property type="entry name" value="MFS_trans_sf"/>
</dbReference>
<protein>
    <submittedName>
        <fullName evidence="6">MFS transporter</fullName>
    </submittedName>
</protein>
<sequence length="379" mass="41013">MGAAFVAYANISVFFGFYDHLRSTTIDPDDFGLLIGVLAATALVLRPLISPFFHVGNARSLLFIGTFLAAGSLAAYSLADGFWSLLLVRVFHGMSFAVVGTALMTLVVDAIPPDRSAQFFGYISVMTLIPNTLVPPFLPFLETLLGGFNNVLLAFAALTLLMFPLVWAVEGSGAHHESKGQVRRLLLGEIWENLKNPSIVILLLAMLLLYCGHALIFFFLDGYGKSIGIAFTGLFLTLSTLGEIGVRVIAGSIFDRGDKARLAIWIMAGLSLCYLVLAHLPGNFLLLALGLFFGLGWGIAMPVFNSLLFDVSPQRFRAFNINLGTQMFQAGFFLGPILGAPIVAQWGYSTIYQLCAALSFMAVVLMMVMKTVPQARGST</sequence>
<evidence type="ECO:0000256" key="1">
    <source>
        <dbReference type="ARBA" id="ARBA00022692"/>
    </source>
</evidence>
<dbReference type="PROSITE" id="PS50850">
    <property type="entry name" value="MFS"/>
    <property type="match status" value="1"/>
</dbReference>
<dbReference type="PANTHER" id="PTHR23531:SF1">
    <property type="entry name" value="QUINOLENE RESISTANCE PROTEIN NORA"/>
    <property type="match status" value="1"/>
</dbReference>
<feature type="transmembrane region" description="Helical" evidence="4">
    <location>
        <begin position="226"/>
        <end position="250"/>
    </location>
</feature>
<feature type="transmembrane region" description="Helical" evidence="4">
    <location>
        <begin position="321"/>
        <end position="344"/>
    </location>
</feature>
<keyword evidence="2 4" id="KW-1133">Transmembrane helix</keyword>
<feature type="transmembrane region" description="Helical" evidence="4">
    <location>
        <begin position="85"/>
        <end position="107"/>
    </location>
</feature>
<name>A0ABN6MAU3_9BACT</name>
<evidence type="ECO:0000256" key="3">
    <source>
        <dbReference type="ARBA" id="ARBA00023136"/>
    </source>
</evidence>
<accession>A0ABN6MAU3</accession>
<feature type="transmembrane region" description="Helical" evidence="4">
    <location>
        <begin position="119"/>
        <end position="138"/>
    </location>
</feature>
<dbReference type="EMBL" id="AP025516">
    <property type="protein sequence ID" value="BDD88678.1"/>
    <property type="molecule type" value="Genomic_DNA"/>
</dbReference>
<feature type="transmembrane region" description="Helical" evidence="4">
    <location>
        <begin position="286"/>
        <end position="309"/>
    </location>
</feature>
<dbReference type="InterPro" id="IPR052714">
    <property type="entry name" value="MFS_Exporter"/>
</dbReference>
<keyword evidence="3 4" id="KW-0472">Membrane</keyword>
<feature type="transmembrane region" description="Helical" evidence="4">
    <location>
        <begin position="61"/>
        <end position="79"/>
    </location>
</feature>
<feature type="transmembrane region" description="Helical" evidence="4">
    <location>
        <begin position="31"/>
        <end position="49"/>
    </location>
</feature>
<keyword evidence="1 4" id="KW-0812">Transmembrane</keyword>
<gene>
    <name evidence="6" type="ORF">DPPLL_30430</name>
</gene>
<feature type="transmembrane region" description="Helical" evidence="4">
    <location>
        <begin position="150"/>
        <end position="169"/>
    </location>
</feature>
<dbReference type="Proteomes" id="UP000830055">
    <property type="component" value="Chromosome"/>
</dbReference>
<dbReference type="Pfam" id="PF07690">
    <property type="entry name" value="MFS_1"/>
    <property type="match status" value="1"/>
</dbReference>
<dbReference type="InterPro" id="IPR020846">
    <property type="entry name" value="MFS_dom"/>
</dbReference>
<proteinExistence type="predicted"/>
<dbReference type="PANTHER" id="PTHR23531">
    <property type="entry name" value="QUINOLENE RESISTANCE PROTEIN NORA"/>
    <property type="match status" value="1"/>
</dbReference>
<evidence type="ECO:0000259" key="5">
    <source>
        <dbReference type="PROSITE" id="PS50850"/>
    </source>
</evidence>
<feature type="transmembrane region" description="Helical" evidence="4">
    <location>
        <begin position="199"/>
        <end position="220"/>
    </location>
</feature>
<evidence type="ECO:0000313" key="7">
    <source>
        <dbReference type="Proteomes" id="UP000830055"/>
    </source>
</evidence>
<reference evidence="6 7" key="1">
    <citation type="submission" date="2022-01" db="EMBL/GenBank/DDBJ databases">
        <title>Desulfofustis limnae sp. nov., a novel mesophilic sulfate-reducing bacterium isolated from marsh soil.</title>
        <authorList>
            <person name="Watanabe M."/>
            <person name="Takahashi A."/>
            <person name="Kojima H."/>
            <person name="Fukui M."/>
        </authorList>
    </citation>
    <scope>NUCLEOTIDE SEQUENCE [LARGE SCALE GENOMIC DNA]</scope>
    <source>
        <strain evidence="6 7">PPLL</strain>
    </source>
</reference>
<dbReference type="SUPFAM" id="SSF103473">
    <property type="entry name" value="MFS general substrate transporter"/>
    <property type="match status" value="1"/>
</dbReference>
<evidence type="ECO:0000256" key="2">
    <source>
        <dbReference type="ARBA" id="ARBA00022989"/>
    </source>
</evidence>
<feature type="transmembrane region" description="Helical" evidence="4">
    <location>
        <begin position="350"/>
        <end position="369"/>
    </location>
</feature>
<feature type="transmembrane region" description="Helical" evidence="4">
    <location>
        <begin position="262"/>
        <end position="280"/>
    </location>
</feature>
<evidence type="ECO:0000256" key="4">
    <source>
        <dbReference type="SAM" id="Phobius"/>
    </source>
</evidence>
<dbReference type="InterPro" id="IPR011701">
    <property type="entry name" value="MFS"/>
</dbReference>
<dbReference type="Gene3D" id="1.20.1250.20">
    <property type="entry name" value="MFS general substrate transporter like domains"/>
    <property type="match status" value="2"/>
</dbReference>